<dbReference type="PANTHER" id="PTHR14856:SF9">
    <property type="entry name" value="PQ-LOOP REPEAT-CONTAINING PROTEIN 1"/>
    <property type="match status" value="1"/>
</dbReference>
<protein>
    <recommendedName>
        <fullName evidence="9">PQ-loop-domain-containing protein</fullName>
    </recommendedName>
</protein>
<accession>A0A197K724</accession>
<evidence type="ECO:0000256" key="4">
    <source>
        <dbReference type="ARBA" id="ARBA00023136"/>
    </source>
</evidence>
<feature type="transmembrane region" description="Helical" evidence="6">
    <location>
        <begin position="258"/>
        <end position="282"/>
    </location>
</feature>
<evidence type="ECO:0000313" key="8">
    <source>
        <dbReference type="Proteomes" id="UP000078512"/>
    </source>
</evidence>
<feature type="compositionally biased region" description="Low complexity" evidence="5">
    <location>
        <begin position="123"/>
        <end position="134"/>
    </location>
</feature>
<feature type="region of interest" description="Disordered" evidence="5">
    <location>
        <begin position="122"/>
        <end position="142"/>
    </location>
</feature>
<dbReference type="InterPro" id="IPR052241">
    <property type="entry name" value="SLC66/Scramblase_ANY1"/>
</dbReference>
<evidence type="ECO:0008006" key="9">
    <source>
        <dbReference type="Google" id="ProtNLM"/>
    </source>
</evidence>
<name>A0A197K724_9FUNG</name>
<reference evidence="7 8" key="1">
    <citation type="submission" date="2016-05" db="EMBL/GenBank/DDBJ databases">
        <title>Genome sequencing reveals origins of a unique bacterial endosymbiosis in the earliest lineages of terrestrial Fungi.</title>
        <authorList>
            <consortium name="DOE Joint Genome Institute"/>
            <person name="Uehling J."/>
            <person name="Gryganskyi A."/>
            <person name="Hameed K."/>
            <person name="Tschaplinski T."/>
            <person name="Misztal P."/>
            <person name="Wu S."/>
            <person name="Desiro A."/>
            <person name="Vande Pol N."/>
            <person name="Du Z.-Y."/>
            <person name="Zienkiewicz A."/>
            <person name="Zienkiewicz K."/>
            <person name="Morin E."/>
            <person name="Tisserant E."/>
            <person name="Splivallo R."/>
            <person name="Hainaut M."/>
            <person name="Henrissat B."/>
            <person name="Ohm R."/>
            <person name="Kuo A."/>
            <person name="Yan J."/>
            <person name="Lipzen A."/>
            <person name="Nolan M."/>
            <person name="Labutti K."/>
            <person name="Barry K."/>
            <person name="Goldstein A."/>
            <person name="Labbe J."/>
            <person name="Schadt C."/>
            <person name="Tuskan G."/>
            <person name="Grigoriev I."/>
            <person name="Martin F."/>
            <person name="Vilgalys R."/>
            <person name="Bonito G."/>
        </authorList>
    </citation>
    <scope>NUCLEOTIDE SEQUENCE [LARGE SCALE GENOMIC DNA]</scope>
    <source>
        <strain evidence="7 8">AG-77</strain>
    </source>
</reference>
<feature type="compositionally biased region" description="Low complexity" evidence="5">
    <location>
        <begin position="315"/>
        <end position="324"/>
    </location>
</feature>
<evidence type="ECO:0000256" key="1">
    <source>
        <dbReference type="ARBA" id="ARBA00004141"/>
    </source>
</evidence>
<gene>
    <name evidence="7" type="ORF">K457DRAFT_135075</name>
</gene>
<dbReference type="GO" id="GO:0042147">
    <property type="term" value="P:retrograde transport, endosome to Golgi"/>
    <property type="evidence" value="ECO:0007669"/>
    <property type="project" value="TreeGrafter"/>
</dbReference>
<keyword evidence="2 6" id="KW-0812">Transmembrane</keyword>
<dbReference type="SMART" id="SM00679">
    <property type="entry name" value="CTNS"/>
    <property type="match status" value="1"/>
</dbReference>
<dbReference type="GO" id="GO:0016020">
    <property type="term" value="C:membrane"/>
    <property type="evidence" value="ECO:0007669"/>
    <property type="project" value="UniProtKB-SubCell"/>
</dbReference>
<proteinExistence type="predicted"/>
<feature type="transmembrane region" description="Helical" evidence="6">
    <location>
        <begin position="200"/>
        <end position="218"/>
    </location>
</feature>
<dbReference type="Gene3D" id="1.20.1280.290">
    <property type="match status" value="1"/>
</dbReference>
<keyword evidence="8" id="KW-1185">Reference proteome</keyword>
<dbReference type="EMBL" id="KV442024">
    <property type="protein sequence ID" value="OAQ32511.1"/>
    <property type="molecule type" value="Genomic_DNA"/>
</dbReference>
<feature type="transmembrane region" description="Helical" evidence="6">
    <location>
        <begin position="42"/>
        <end position="65"/>
    </location>
</feature>
<dbReference type="Proteomes" id="UP000078512">
    <property type="component" value="Unassembled WGS sequence"/>
</dbReference>
<keyword evidence="4 6" id="KW-0472">Membrane</keyword>
<feature type="transmembrane region" description="Helical" evidence="6">
    <location>
        <begin position="12"/>
        <end position="30"/>
    </location>
</feature>
<dbReference type="GO" id="GO:0005829">
    <property type="term" value="C:cytosol"/>
    <property type="evidence" value="ECO:0007669"/>
    <property type="project" value="GOC"/>
</dbReference>
<evidence type="ECO:0000313" key="7">
    <source>
        <dbReference type="EMBL" id="OAQ32511.1"/>
    </source>
</evidence>
<dbReference type="Pfam" id="PF04193">
    <property type="entry name" value="PQ-loop"/>
    <property type="match status" value="1"/>
</dbReference>
<dbReference type="PANTHER" id="PTHR14856">
    <property type="entry name" value="PQ-LOOP REPEAT-CONTAINING PROTEIN 1-LIKE PROTEIN"/>
    <property type="match status" value="1"/>
</dbReference>
<dbReference type="GO" id="GO:0005802">
    <property type="term" value="C:trans-Golgi network"/>
    <property type="evidence" value="ECO:0007669"/>
    <property type="project" value="TreeGrafter"/>
</dbReference>
<dbReference type="FunFam" id="1.20.1280.290:FF:000005">
    <property type="entry name" value="PQ-loop repeat-containing protein 1"/>
    <property type="match status" value="1"/>
</dbReference>
<evidence type="ECO:0000256" key="3">
    <source>
        <dbReference type="ARBA" id="ARBA00022989"/>
    </source>
</evidence>
<dbReference type="InterPro" id="IPR006603">
    <property type="entry name" value="PQ-loop_rpt"/>
</dbReference>
<dbReference type="AlphaFoldDB" id="A0A197K724"/>
<keyword evidence="3 6" id="KW-1133">Transmembrane helix</keyword>
<dbReference type="GO" id="GO:0045332">
    <property type="term" value="P:phospholipid translocation"/>
    <property type="evidence" value="ECO:0007669"/>
    <property type="project" value="TreeGrafter"/>
</dbReference>
<organism evidence="7 8">
    <name type="scientific">Linnemannia elongata AG-77</name>
    <dbReference type="NCBI Taxonomy" id="1314771"/>
    <lineage>
        <taxon>Eukaryota</taxon>
        <taxon>Fungi</taxon>
        <taxon>Fungi incertae sedis</taxon>
        <taxon>Mucoromycota</taxon>
        <taxon>Mortierellomycotina</taxon>
        <taxon>Mortierellomycetes</taxon>
        <taxon>Mortierellales</taxon>
        <taxon>Mortierellaceae</taxon>
        <taxon>Linnemannia</taxon>
    </lineage>
</organism>
<sequence length="339" mass="37262">MLDPIDPTEPAPWDIIRVSMVIGPVTGYFHQYYTMYKMKTSMGFSSVTCGVLIVSSIIRIFFWIGEPFDTALLYQSILMTIVQLFLLELCVRYYPWTVQLPVPVTHSIPSSRLHDRVGSPALGNSSNTGSGPSPQVGAGGVNNVTSRASRQGTGWYREHAIYWGAHFWNWPTIGPYFLFLAVFTLVIGLSLLVIGNTPFYVALLGLAALGIEATVPLPQAIQNYRSKSTAGFSPAILLMWVIGDSFKTYYYISTHAKYQFVGCGIIQLCIDCVIILQTVIYSKYWKDASRHKGGVFAGLSAQFSKGNGRIHSDAVGGNNSSVRRNSSEALLAGEAEDDD</sequence>
<feature type="region of interest" description="Disordered" evidence="5">
    <location>
        <begin position="312"/>
        <end position="339"/>
    </location>
</feature>
<feature type="transmembrane region" description="Helical" evidence="6">
    <location>
        <begin position="176"/>
        <end position="194"/>
    </location>
</feature>
<feature type="transmembrane region" description="Helical" evidence="6">
    <location>
        <begin position="230"/>
        <end position="252"/>
    </location>
</feature>
<dbReference type="OrthoDB" id="292213at2759"/>
<dbReference type="STRING" id="1314771.A0A197K724"/>
<evidence type="ECO:0000256" key="2">
    <source>
        <dbReference type="ARBA" id="ARBA00022692"/>
    </source>
</evidence>
<dbReference type="GO" id="GO:0005768">
    <property type="term" value="C:endosome"/>
    <property type="evidence" value="ECO:0007669"/>
    <property type="project" value="TreeGrafter"/>
</dbReference>
<evidence type="ECO:0000256" key="5">
    <source>
        <dbReference type="SAM" id="MobiDB-lite"/>
    </source>
</evidence>
<comment type="subcellular location">
    <subcellularLocation>
        <location evidence="1">Membrane</location>
        <topology evidence="1">Multi-pass membrane protein</topology>
    </subcellularLocation>
</comment>
<evidence type="ECO:0000256" key="6">
    <source>
        <dbReference type="SAM" id="Phobius"/>
    </source>
</evidence>